<dbReference type="AlphaFoldDB" id="B4LGC6"/>
<evidence type="ECO:0000256" key="2">
    <source>
        <dbReference type="ARBA" id="ARBA00022729"/>
    </source>
</evidence>
<keyword evidence="2 9" id="KW-0732">Signal</keyword>
<dbReference type="ESTHER" id="drovi-b4lgc6">
    <property type="family name" value="Acidic_Lipase"/>
</dbReference>
<dbReference type="eggNOG" id="KOG2624">
    <property type="taxonomic scope" value="Eukaryota"/>
</dbReference>
<dbReference type="OrthoDB" id="9974421at2759"/>
<dbReference type="InterPro" id="IPR006693">
    <property type="entry name" value="AB_hydrolase_lipase"/>
</dbReference>
<dbReference type="FunFam" id="3.40.50.1820:FF:000021">
    <property type="entry name" value="Lipase"/>
    <property type="match status" value="1"/>
</dbReference>
<evidence type="ECO:0000256" key="9">
    <source>
        <dbReference type="SAM" id="SignalP"/>
    </source>
</evidence>
<evidence type="ECO:0000256" key="4">
    <source>
        <dbReference type="ARBA" id="ARBA00022963"/>
    </source>
</evidence>
<sequence length="401" mass="45412">MRFIFYVLSLVLALCLASADPRITLHGMVRSDERIRSHGYPAETHEVVTEDGYVLTLFRIPYSHKLNNKSQKRPPVLLQHGLFSNSDCWLSSGPDNSLAYLLADAGYDVWLGNARGNIYSRANEIISLNNPKFWHFDWHEIGTIDIAAMIDYILDETQYKQLHYAGHSQGTTVYLVLMSERPEYNEKIKSGHLLAPCAFFEHGKSPIFRWLGPLVGTPGGVWNQLLVDTELIPYNNIVNRLADNGCGSGSPYDSICKNGFLMFANGGYENINLTSMQILIETHPAGSSSNQGIHYLQLYASHEFRQYDWGSKKNRELYGQDLPPDYDLSKITANTHSYSSQNDALCGPKDVDTLVSQFVHLSEDHRVPWSSFNHLDFIVAKNMKELVNDLVVERINSYEGR</sequence>
<feature type="signal peptide" evidence="9">
    <location>
        <begin position="1"/>
        <end position="19"/>
    </location>
</feature>
<dbReference type="PIRSF" id="PIRSF000862">
    <property type="entry name" value="Steryl_ester_lip"/>
    <property type="match status" value="1"/>
</dbReference>
<keyword evidence="3 7" id="KW-0378">Hydrolase</keyword>
<evidence type="ECO:0000256" key="3">
    <source>
        <dbReference type="ARBA" id="ARBA00022801"/>
    </source>
</evidence>
<keyword evidence="4 7" id="KW-0442">Lipid degradation</keyword>
<dbReference type="Pfam" id="PF04083">
    <property type="entry name" value="Abhydro_lipase"/>
    <property type="match status" value="1"/>
</dbReference>
<evidence type="ECO:0000259" key="10">
    <source>
        <dbReference type="Pfam" id="PF04083"/>
    </source>
</evidence>
<evidence type="ECO:0000256" key="1">
    <source>
        <dbReference type="ARBA" id="ARBA00010701"/>
    </source>
</evidence>
<dbReference type="KEGG" id="dvi:6623820"/>
<dbReference type="SMR" id="B4LGC6"/>
<organism evidence="11 12">
    <name type="scientific">Drosophila virilis</name>
    <name type="common">Fruit fly</name>
    <dbReference type="NCBI Taxonomy" id="7244"/>
    <lineage>
        <taxon>Eukaryota</taxon>
        <taxon>Metazoa</taxon>
        <taxon>Ecdysozoa</taxon>
        <taxon>Arthropoda</taxon>
        <taxon>Hexapoda</taxon>
        <taxon>Insecta</taxon>
        <taxon>Pterygota</taxon>
        <taxon>Neoptera</taxon>
        <taxon>Endopterygota</taxon>
        <taxon>Diptera</taxon>
        <taxon>Brachycera</taxon>
        <taxon>Muscomorpha</taxon>
        <taxon>Ephydroidea</taxon>
        <taxon>Drosophilidae</taxon>
        <taxon>Drosophila</taxon>
    </lineage>
</organism>
<dbReference type="InterPro" id="IPR029058">
    <property type="entry name" value="AB_hydrolase_fold"/>
</dbReference>
<dbReference type="EMBL" id="CH940647">
    <property type="protein sequence ID" value="EDW70455.1"/>
    <property type="molecule type" value="Genomic_DNA"/>
</dbReference>
<dbReference type="GO" id="GO:0016788">
    <property type="term" value="F:hydrolase activity, acting on ester bonds"/>
    <property type="evidence" value="ECO:0007669"/>
    <property type="project" value="InterPro"/>
</dbReference>
<feature type="active site" description="Nucleophile" evidence="8">
    <location>
        <position position="168"/>
    </location>
</feature>
<name>B4LGC6_DROVI</name>
<dbReference type="Gene3D" id="3.40.50.1820">
    <property type="entry name" value="alpha/beta hydrolase"/>
    <property type="match status" value="1"/>
</dbReference>
<keyword evidence="5" id="KW-0443">Lipid metabolism</keyword>
<evidence type="ECO:0000256" key="6">
    <source>
        <dbReference type="ARBA" id="ARBA00023180"/>
    </source>
</evidence>
<dbReference type="GO" id="GO:0016042">
    <property type="term" value="P:lipid catabolic process"/>
    <property type="evidence" value="ECO:0007669"/>
    <property type="project" value="UniProtKB-KW"/>
</dbReference>
<dbReference type="InterPro" id="IPR025483">
    <property type="entry name" value="Lipase_euk"/>
</dbReference>
<dbReference type="InParanoid" id="B4LGC6"/>
<dbReference type="STRING" id="7244.B4LGC6"/>
<feature type="active site" description="Charge relay system" evidence="8">
    <location>
        <position position="343"/>
    </location>
</feature>
<evidence type="ECO:0000256" key="8">
    <source>
        <dbReference type="PIRSR" id="PIRSR000862-1"/>
    </source>
</evidence>
<accession>B4LGC6</accession>
<comment type="similarity">
    <text evidence="1 7">Belongs to the AB hydrolase superfamily. Lipase family.</text>
</comment>
<reference evidence="11 12" key="1">
    <citation type="journal article" date="2007" name="Nature">
        <title>Evolution of genes and genomes on the Drosophila phylogeny.</title>
        <authorList>
            <consortium name="Drosophila 12 Genomes Consortium"/>
            <person name="Clark A.G."/>
            <person name="Eisen M.B."/>
            <person name="Smith D.R."/>
            <person name="Bergman C.M."/>
            <person name="Oliver B."/>
            <person name="Markow T.A."/>
            <person name="Kaufman T.C."/>
            <person name="Kellis M."/>
            <person name="Gelbart W."/>
            <person name="Iyer V.N."/>
            <person name="Pollard D.A."/>
            <person name="Sackton T.B."/>
            <person name="Larracuente A.M."/>
            <person name="Singh N.D."/>
            <person name="Abad J.P."/>
            <person name="Abt D.N."/>
            <person name="Adryan B."/>
            <person name="Aguade M."/>
            <person name="Akashi H."/>
            <person name="Anderson W.W."/>
            <person name="Aquadro C.F."/>
            <person name="Ardell D.H."/>
            <person name="Arguello R."/>
            <person name="Artieri C.G."/>
            <person name="Barbash D.A."/>
            <person name="Barker D."/>
            <person name="Barsanti P."/>
            <person name="Batterham P."/>
            <person name="Batzoglou S."/>
            <person name="Begun D."/>
            <person name="Bhutkar A."/>
            <person name="Blanco E."/>
            <person name="Bosak S.A."/>
            <person name="Bradley R.K."/>
            <person name="Brand A.D."/>
            <person name="Brent M.R."/>
            <person name="Brooks A.N."/>
            <person name="Brown R.H."/>
            <person name="Butlin R.K."/>
            <person name="Caggese C."/>
            <person name="Calvi B.R."/>
            <person name="Bernardo de Carvalho A."/>
            <person name="Caspi A."/>
            <person name="Castrezana S."/>
            <person name="Celniker S.E."/>
            <person name="Chang J.L."/>
            <person name="Chapple C."/>
            <person name="Chatterji S."/>
            <person name="Chinwalla A."/>
            <person name="Civetta A."/>
            <person name="Clifton S.W."/>
            <person name="Comeron J.M."/>
            <person name="Costello J.C."/>
            <person name="Coyne J.A."/>
            <person name="Daub J."/>
            <person name="David R.G."/>
            <person name="Delcher A.L."/>
            <person name="Delehaunty K."/>
            <person name="Do C.B."/>
            <person name="Ebling H."/>
            <person name="Edwards K."/>
            <person name="Eickbush T."/>
            <person name="Evans J.D."/>
            <person name="Filipski A."/>
            <person name="Findeiss S."/>
            <person name="Freyhult E."/>
            <person name="Fulton L."/>
            <person name="Fulton R."/>
            <person name="Garcia A.C."/>
            <person name="Gardiner A."/>
            <person name="Garfield D.A."/>
            <person name="Garvin B.E."/>
            <person name="Gibson G."/>
            <person name="Gilbert D."/>
            <person name="Gnerre S."/>
            <person name="Godfrey J."/>
            <person name="Good R."/>
            <person name="Gotea V."/>
            <person name="Gravely B."/>
            <person name="Greenberg A.J."/>
            <person name="Griffiths-Jones S."/>
            <person name="Gross S."/>
            <person name="Guigo R."/>
            <person name="Gustafson E.A."/>
            <person name="Haerty W."/>
            <person name="Hahn M.W."/>
            <person name="Halligan D.L."/>
            <person name="Halpern A.L."/>
            <person name="Halter G.M."/>
            <person name="Han M.V."/>
            <person name="Heger A."/>
            <person name="Hillier L."/>
            <person name="Hinrichs A.S."/>
            <person name="Holmes I."/>
            <person name="Hoskins R.A."/>
            <person name="Hubisz M.J."/>
            <person name="Hultmark D."/>
            <person name="Huntley M.A."/>
            <person name="Jaffe D.B."/>
            <person name="Jagadeeshan S."/>
            <person name="Jeck W.R."/>
            <person name="Johnson J."/>
            <person name="Jones C.D."/>
            <person name="Jordan W.C."/>
            <person name="Karpen G.H."/>
            <person name="Kataoka E."/>
            <person name="Keightley P.D."/>
            <person name="Kheradpour P."/>
            <person name="Kirkness E.F."/>
            <person name="Koerich L.B."/>
            <person name="Kristiansen K."/>
            <person name="Kudrna D."/>
            <person name="Kulathinal R.J."/>
            <person name="Kumar S."/>
            <person name="Kwok R."/>
            <person name="Lander E."/>
            <person name="Langley C.H."/>
            <person name="Lapoint R."/>
            <person name="Lazzaro B.P."/>
            <person name="Lee S.J."/>
            <person name="Levesque L."/>
            <person name="Li R."/>
            <person name="Lin C.F."/>
            <person name="Lin M.F."/>
            <person name="Lindblad-Toh K."/>
            <person name="Llopart A."/>
            <person name="Long M."/>
            <person name="Low L."/>
            <person name="Lozovsky E."/>
            <person name="Lu J."/>
            <person name="Luo M."/>
            <person name="Machado C.A."/>
            <person name="Makalowski W."/>
            <person name="Marzo M."/>
            <person name="Matsuda M."/>
            <person name="Matzkin L."/>
            <person name="McAllister B."/>
            <person name="McBride C.S."/>
            <person name="McKernan B."/>
            <person name="McKernan K."/>
            <person name="Mendez-Lago M."/>
            <person name="Minx P."/>
            <person name="Mollenhauer M.U."/>
            <person name="Montooth K."/>
            <person name="Mount S.M."/>
            <person name="Mu X."/>
            <person name="Myers E."/>
            <person name="Negre B."/>
            <person name="Newfeld S."/>
            <person name="Nielsen R."/>
            <person name="Noor M.A."/>
            <person name="O'Grady P."/>
            <person name="Pachter L."/>
            <person name="Papaceit M."/>
            <person name="Parisi M.J."/>
            <person name="Parisi M."/>
            <person name="Parts L."/>
            <person name="Pedersen J.S."/>
            <person name="Pesole G."/>
            <person name="Phillippy A.M."/>
            <person name="Ponting C.P."/>
            <person name="Pop M."/>
            <person name="Porcelli D."/>
            <person name="Powell J.R."/>
            <person name="Prohaska S."/>
            <person name="Pruitt K."/>
            <person name="Puig M."/>
            <person name="Quesneville H."/>
            <person name="Ram K.R."/>
            <person name="Rand D."/>
            <person name="Rasmussen M.D."/>
            <person name="Reed L.K."/>
            <person name="Reenan R."/>
            <person name="Reily A."/>
            <person name="Remington K.A."/>
            <person name="Rieger T.T."/>
            <person name="Ritchie M.G."/>
            <person name="Robin C."/>
            <person name="Rogers Y.H."/>
            <person name="Rohde C."/>
            <person name="Rozas J."/>
            <person name="Rubenfield M.J."/>
            <person name="Ruiz A."/>
            <person name="Russo S."/>
            <person name="Salzberg S.L."/>
            <person name="Sanchez-Gracia A."/>
            <person name="Saranga D.J."/>
            <person name="Sato H."/>
            <person name="Schaeffer S.W."/>
            <person name="Schatz M.C."/>
            <person name="Schlenke T."/>
            <person name="Schwartz R."/>
            <person name="Segarra C."/>
            <person name="Singh R.S."/>
            <person name="Sirot L."/>
            <person name="Sirota M."/>
            <person name="Sisneros N.B."/>
            <person name="Smith C.D."/>
            <person name="Smith T.F."/>
            <person name="Spieth J."/>
            <person name="Stage D.E."/>
            <person name="Stark A."/>
            <person name="Stephan W."/>
            <person name="Strausberg R.L."/>
            <person name="Strempel S."/>
            <person name="Sturgill D."/>
            <person name="Sutton G."/>
            <person name="Sutton G.G."/>
            <person name="Tao W."/>
            <person name="Teichmann S."/>
            <person name="Tobari Y.N."/>
            <person name="Tomimura Y."/>
            <person name="Tsolas J.M."/>
            <person name="Valente V.L."/>
            <person name="Venter E."/>
            <person name="Venter J.C."/>
            <person name="Vicario S."/>
            <person name="Vieira F.G."/>
            <person name="Vilella A.J."/>
            <person name="Villasante A."/>
            <person name="Walenz B."/>
            <person name="Wang J."/>
            <person name="Wasserman M."/>
            <person name="Watts T."/>
            <person name="Wilson D."/>
            <person name="Wilson R.K."/>
            <person name="Wing R.A."/>
            <person name="Wolfner M.F."/>
            <person name="Wong A."/>
            <person name="Wong G.K."/>
            <person name="Wu C.I."/>
            <person name="Wu G."/>
            <person name="Yamamoto D."/>
            <person name="Yang H.P."/>
            <person name="Yang S.P."/>
            <person name="Yorke J.A."/>
            <person name="Yoshida K."/>
            <person name="Zdobnov E."/>
            <person name="Zhang P."/>
            <person name="Zhang Y."/>
            <person name="Zimin A.V."/>
            <person name="Baldwin J."/>
            <person name="Abdouelleil A."/>
            <person name="Abdulkadir J."/>
            <person name="Abebe A."/>
            <person name="Abera B."/>
            <person name="Abreu J."/>
            <person name="Acer S.C."/>
            <person name="Aftuck L."/>
            <person name="Alexander A."/>
            <person name="An P."/>
            <person name="Anderson E."/>
            <person name="Anderson S."/>
            <person name="Arachi H."/>
            <person name="Azer M."/>
            <person name="Bachantsang P."/>
            <person name="Barry A."/>
            <person name="Bayul T."/>
            <person name="Berlin A."/>
            <person name="Bessette D."/>
            <person name="Bloom T."/>
            <person name="Blye J."/>
            <person name="Boguslavskiy L."/>
            <person name="Bonnet C."/>
            <person name="Boukhgalter B."/>
            <person name="Bourzgui I."/>
            <person name="Brown A."/>
            <person name="Cahill P."/>
            <person name="Channer S."/>
            <person name="Cheshatsang Y."/>
            <person name="Chuda L."/>
            <person name="Citroen M."/>
            <person name="Collymore A."/>
            <person name="Cooke P."/>
            <person name="Costello M."/>
            <person name="D'Aco K."/>
            <person name="Daza R."/>
            <person name="De Haan G."/>
            <person name="DeGray S."/>
            <person name="DeMaso C."/>
            <person name="Dhargay N."/>
            <person name="Dooley K."/>
            <person name="Dooley E."/>
            <person name="Doricent M."/>
            <person name="Dorje P."/>
            <person name="Dorjee K."/>
            <person name="Dupes A."/>
            <person name="Elong R."/>
            <person name="Falk J."/>
            <person name="Farina A."/>
            <person name="Faro S."/>
            <person name="Ferguson D."/>
            <person name="Fisher S."/>
            <person name="Foley C.D."/>
            <person name="Franke A."/>
            <person name="Friedrich D."/>
            <person name="Gadbois L."/>
            <person name="Gearin G."/>
            <person name="Gearin C.R."/>
            <person name="Giannoukos G."/>
            <person name="Goode T."/>
            <person name="Graham J."/>
            <person name="Grandbois E."/>
            <person name="Grewal S."/>
            <person name="Gyaltsen K."/>
            <person name="Hafez N."/>
            <person name="Hagos B."/>
            <person name="Hall J."/>
            <person name="Henson C."/>
            <person name="Hollinger A."/>
            <person name="Honan T."/>
            <person name="Huard M.D."/>
            <person name="Hughes L."/>
            <person name="Hurhula B."/>
            <person name="Husby M.E."/>
            <person name="Kamat A."/>
            <person name="Kanga B."/>
            <person name="Kashin S."/>
            <person name="Khazanovich D."/>
            <person name="Kisner P."/>
            <person name="Lance K."/>
            <person name="Lara M."/>
            <person name="Lee W."/>
            <person name="Lennon N."/>
            <person name="Letendre F."/>
            <person name="LeVine R."/>
            <person name="Lipovsky A."/>
            <person name="Liu X."/>
            <person name="Liu J."/>
            <person name="Liu S."/>
            <person name="Lokyitsang T."/>
            <person name="Lokyitsang Y."/>
            <person name="Lubonja R."/>
            <person name="Lui A."/>
            <person name="MacDonald P."/>
            <person name="Magnisalis V."/>
            <person name="Maru K."/>
            <person name="Matthews C."/>
            <person name="McCusker W."/>
            <person name="McDonough S."/>
            <person name="Mehta T."/>
            <person name="Meldrim J."/>
            <person name="Meneus L."/>
            <person name="Mihai O."/>
            <person name="Mihalev A."/>
            <person name="Mihova T."/>
            <person name="Mittelman R."/>
            <person name="Mlenga V."/>
            <person name="Montmayeur A."/>
            <person name="Mulrain L."/>
            <person name="Navidi A."/>
            <person name="Naylor J."/>
            <person name="Negash T."/>
            <person name="Nguyen T."/>
            <person name="Nguyen N."/>
            <person name="Nicol R."/>
            <person name="Norbu C."/>
            <person name="Norbu N."/>
            <person name="Novod N."/>
            <person name="O'Neill B."/>
            <person name="Osman S."/>
            <person name="Markiewicz E."/>
            <person name="Oyono O.L."/>
            <person name="Patti C."/>
            <person name="Phunkhang P."/>
            <person name="Pierre F."/>
            <person name="Priest M."/>
            <person name="Raghuraman S."/>
            <person name="Rege F."/>
            <person name="Reyes R."/>
            <person name="Rise C."/>
            <person name="Rogov P."/>
            <person name="Ross K."/>
            <person name="Ryan E."/>
            <person name="Settipalli S."/>
            <person name="Shea T."/>
            <person name="Sherpa N."/>
            <person name="Shi L."/>
            <person name="Shih D."/>
            <person name="Sparrow T."/>
            <person name="Spaulding J."/>
            <person name="Stalker J."/>
            <person name="Stange-Thomann N."/>
            <person name="Stavropoulos S."/>
            <person name="Stone C."/>
            <person name="Strader C."/>
            <person name="Tesfaye S."/>
            <person name="Thomson T."/>
            <person name="Thoulutsang Y."/>
            <person name="Thoulutsang D."/>
            <person name="Topham K."/>
            <person name="Topping I."/>
            <person name="Tsamla T."/>
            <person name="Vassiliev H."/>
            <person name="Vo A."/>
            <person name="Wangchuk T."/>
            <person name="Wangdi T."/>
            <person name="Weiand M."/>
            <person name="Wilkinson J."/>
            <person name="Wilson A."/>
            <person name="Yadav S."/>
            <person name="Young G."/>
            <person name="Yu Q."/>
            <person name="Zembek L."/>
            <person name="Zhong D."/>
            <person name="Zimmer A."/>
            <person name="Zwirko Z."/>
            <person name="Jaffe D.B."/>
            <person name="Alvarez P."/>
            <person name="Brockman W."/>
            <person name="Butler J."/>
            <person name="Chin C."/>
            <person name="Gnerre S."/>
            <person name="Grabherr M."/>
            <person name="Kleber M."/>
            <person name="Mauceli E."/>
            <person name="MacCallum I."/>
        </authorList>
    </citation>
    <scope>NUCLEOTIDE SEQUENCE [LARGE SCALE GENOMIC DNA]</scope>
    <source>
        <strain evidence="12">Tucson 15010-1051.87</strain>
    </source>
</reference>
<feature type="chain" id="PRO_5002816004" description="Lipase" evidence="9">
    <location>
        <begin position="20"/>
        <end position="401"/>
    </location>
</feature>
<gene>
    <name evidence="11" type="primary">Dvir\GJ11522</name>
    <name evidence="11" type="ORF">Dvir_GJ11522</name>
</gene>
<dbReference type="Proteomes" id="UP000008792">
    <property type="component" value="Unassembled WGS sequence"/>
</dbReference>
<evidence type="ECO:0000313" key="11">
    <source>
        <dbReference type="EMBL" id="EDW70455.1"/>
    </source>
</evidence>
<keyword evidence="6" id="KW-0325">Glycoprotein</keyword>
<dbReference type="PANTHER" id="PTHR11005">
    <property type="entry name" value="LYSOSOMAL ACID LIPASE-RELATED"/>
    <property type="match status" value="1"/>
</dbReference>
<feature type="domain" description="Partial AB-hydrolase lipase" evidence="10">
    <location>
        <begin position="33"/>
        <end position="92"/>
    </location>
</feature>
<feature type="active site" description="Charge relay system" evidence="8">
    <location>
        <position position="374"/>
    </location>
</feature>
<keyword evidence="12" id="KW-1185">Reference proteome</keyword>
<dbReference type="HOGENOM" id="CLU_010974_0_3_1"/>
<evidence type="ECO:0000256" key="5">
    <source>
        <dbReference type="ARBA" id="ARBA00023098"/>
    </source>
</evidence>
<protein>
    <recommendedName>
        <fullName evidence="7">Lipase</fullName>
    </recommendedName>
</protein>
<proteinExistence type="inferred from homology"/>
<dbReference type="SUPFAM" id="SSF53474">
    <property type="entry name" value="alpha/beta-Hydrolases"/>
    <property type="match status" value="1"/>
</dbReference>
<dbReference type="FunCoup" id="B4LGC6">
    <property type="interactions" value="8"/>
</dbReference>
<evidence type="ECO:0000256" key="7">
    <source>
        <dbReference type="PIRNR" id="PIRNR000862"/>
    </source>
</evidence>
<dbReference type="OMA" id="QYDWGTK"/>
<dbReference type="PhylomeDB" id="B4LGC6"/>
<evidence type="ECO:0000313" key="12">
    <source>
        <dbReference type="Proteomes" id="UP000008792"/>
    </source>
</evidence>